<evidence type="ECO:0000313" key="14">
    <source>
        <dbReference type="EMBL" id="GAV53970.1"/>
    </source>
</evidence>
<keyword evidence="4" id="KW-0963">Cytoplasm</keyword>
<evidence type="ECO:0000256" key="8">
    <source>
        <dbReference type="ARBA" id="ARBA00023242"/>
    </source>
</evidence>
<dbReference type="InterPro" id="IPR009060">
    <property type="entry name" value="UBA-like_sf"/>
</dbReference>
<comment type="caution">
    <text evidence="14">The sequence shown here is derived from an EMBL/GenBank/DDBJ whole genome shotgun (WGS) entry which is preliminary data.</text>
</comment>
<sequence>MNGANNVNSINMLAQQQQLQSRVKIGVRNWQNATVQDLMNFLSRTTRISVVDAMVEGPLVVGYVASRADAESLLKWNGIRFAGNNLKFEILSGSGNDGAGTNSTITLLKNFLYKRYNAQTKMLDLGNLHADPDLVQKGLFSSMSTQSKMFPALMKLASKEPQMFVESVNLSNNNLKDISGITTLAQTFPNLKNLCLANNQISRFRTIEVWKNKFKELRELLMTNNPITSDKLYRSEMMRLFPKLVILDNVMVRDEQKLTSIYSIPMKIQPFFFENNEIGPSSTDFVTNFLNFWDTDRMQLLGLYTPQSQFSISVDSSIPPSSVAESDQNPSFGYYLPHSRNISKVSSEKSIEQRLSLGPEAMSNLFGAIPKTKHHLQDMPDEYSMQTVTYPQINGFIVTLHGFFEEVGKPDADVNNKSSAGRSRRFNHGHNATNNRLYKKSFDRTWVIVPTGSGVVVASEMLTIRPFAANAWVQQSPAIPQPSQPQPQPQPPLAPQIDPMNPSLNASPPPQPQMGMGGLPVPMGVPPQQQPPMPPMSAPAPLAPTLQLPLEVQARMNPIQLELLNKLHLETKLNAEYTFMLAEQSGWNYEVATKGFQNSVNNIPREAFIP</sequence>
<dbReference type="SUPFAM" id="SSF46934">
    <property type="entry name" value="UBA-like"/>
    <property type="match status" value="1"/>
</dbReference>
<dbReference type="GO" id="GO:0016973">
    <property type="term" value="P:poly(A)+ mRNA export from nucleus"/>
    <property type="evidence" value="ECO:0007669"/>
    <property type="project" value="TreeGrafter"/>
</dbReference>
<dbReference type="InterPro" id="IPR018222">
    <property type="entry name" value="Nuclear_transport_factor_2_euk"/>
</dbReference>
<feature type="domain" description="TAP-C" evidence="13">
    <location>
        <begin position="558"/>
        <end position="610"/>
    </location>
</feature>
<dbReference type="PANTHER" id="PTHR10662:SF22">
    <property type="entry name" value="NUCLEAR RNA EXPORT FACTOR 1"/>
    <property type="match status" value="1"/>
</dbReference>
<organism evidence="14 15">
    <name type="scientific">Zygosaccharomyces rouxii</name>
    <dbReference type="NCBI Taxonomy" id="4956"/>
    <lineage>
        <taxon>Eukaryota</taxon>
        <taxon>Fungi</taxon>
        <taxon>Dikarya</taxon>
        <taxon>Ascomycota</taxon>
        <taxon>Saccharomycotina</taxon>
        <taxon>Saccharomycetes</taxon>
        <taxon>Saccharomycetales</taxon>
        <taxon>Saccharomycetaceae</taxon>
        <taxon>Zygosaccharomyces</taxon>
    </lineage>
</organism>
<keyword evidence="3" id="KW-0813">Transport</keyword>
<evidence type="ECO:0000256" key="10">
    <source>
        <dbReference type="ARBA" id="ARBA00069694"/>
    </source>
</evidence>
<dbReference type="EMBL" id="BDGX01000037">
    <property type="protein sequence ID" value="GAV53970.1"/>
    <property type="molecule type" value="Genomic_DNA"/>
</dbReference>
<dbReference type="SUPFAM" id="SSF54427">
    <property type="entry name" value="NTF2-like"/>
    <property type="match status" value="1"/>
</dbReference>
<accession>A0A1Q3AE91</accession>
<dbReference type="InterPro" id="IPR005637">
    <property type="entry name" value="TAP_C_dom"/>
</dbReference>
<evidence type="ECO:0000256" key="9">
    <source>
        <dbReference type="ARBA" id="ARBA00055253"/>
    </source>
</evidence>
<dbReference type="GO" id="GO:0005634">
    <property type="term" value="C:nucleus"/>
    <property type="evidence" value="ECO:0007669"/>
    <property type="project" value="UniProtKB-SubCell"/>
</dbReference>
<dbReference type="InterPro" id="IPR040736">
    <property type="entry name" value="Mex67_RRM"/>
</dbReference>
<dbReference type="FunFam" id="3.80.10.10:FF:000296">
    <property type="entry name" value="mRNA export factor MEX67"/>
    <property type="match status" value="1"/>
</dbReference>
<comment type="subcellular location">
    <subcellularLocation>
        <location evidence="1">Nucleus</location>
    </subcellularLocation>
</comment>
<dbReference type="SMART" id="SM00804">
    <property type="entry name" value="TAP_C"/>
    <property type="match status" value="1"/>
</dbReference>
<evidence type="ECO:0000256" key="7">
    <source>
        <dbReference type="ARBA" id="ARBA00022816"/>
    </source>
</evidence>
<feature type="compositionally biased region" description="Pro residues" evidence="11">
    <location>
        <begin position="479"/>
        <end position="494"/>
    </location>
</feature>
<feature type="region of interest" description="Disordered" evidence="11">
    <location>
        <begin position="477"/>
        <end position="535"/>
    </location>
</feature>
<dbReference type="Gene3D" id="1.10.8.10">
    <property type="entry name" value="DNA helicase RuvA subunit, C-terminal domain"/>
    <property type="match status" value="1"/>
</dbReference>
<name>A0A1Q3AE91_ZYGRO</name>
<dbReference type="InterPro" id="IPR001611">
    <property type="entry name" value="Leu-rich_rpt"/>
</dbReference>
<comment type="similarity">
    <text evidence="2">Belongs to the NXF family.</text>
</comment>
<evidence type="ECO:0000256" key="11">
    <source>
        <dbReference type="SAM" id="MobiDB-lite"/>
    </source>
</evidence>
<dbReference type="Pfam" id="PF03943">
    <property type="entry name" value="TAP_C"/>
    <property type="match status" value="1"/>
</dbReference>
<evidence type="ECO:0000256" key="4">
    <source>
        <dbReference type="ARBA" id="ARBA00022490"/>
    </source>
</evidence>
<evidence type="ECO:0000256" key="2">
    <source>
        <dbReference type="ARBA" id="ARBA00009285"/>
    </source>
</evidence>
<evidence type="ECO:0000256" key="6">
    <source>
        <dbReference type="ARBA" id="ARBA00022737"/>
    </source>
</evidence>
<evidence type="ECO:0000313" key="15">
    <source>
        <dbReference type="Proteomes" id="UP000187013"/>
    </source>
</evidence>
<evidence type="ECO:0000259" key="13">
    <source>
        <dbReference type="PROSITE" id="PS51281"/>
    </source>
</evidence>
<keyword evidence="5" id="KW-0433">Leucine-rich repeat</keyword>
<dbReference type="PROSITE" id="PS51450">
    <property type="entry name" value="LRR"/>
    <property type="match status" value="2"/>
</dbReference>
<dbReference type="Pfam" id="PF24048">
    <property type="entry name" value="LRR_NXF1-5"/>
    <property type="match status" value="1"/>
</dbReference>
<dbReference type="Pfam" id="PF18444">
    <property type="entry name" value="RRM_9"/>
    <property type="match status" value="1"/>
</dbReference>
<dbReference type="Gene3D" id="3.10.450.50">
    <property type="match status" value="1"/>
</dbReference>
<dbReference type="AlphaFoldDB" id="A0A1Q3AE91"/>
<dbReference type="InterPro" id="IPR032675">
    <property type="entry name" value="LRR_dom_sf"/>
</dbReference>
<dbReference type="Pfam" id="PF22602">
    <property type="entry name" value="NXF_NTF2"/>
    <property type="match status" value="1"/>
</dbReference>
<dbReference type="InterPro" id="IPR002075">
    <property type="entry name" value="NTF2_dom"/>
</dbReference>
<evidence type="ECO:0000256" key="1">
    <source>
        <dbReference type="ARBA" id="ARBA00004123"/>
    </source>
</evidence>
<dbReference type="PROSITE" id="PS50177">
    <property type="entry name" value="NTF2_DOMAIN"/>
    <property type="match status" value="1"/>
</dbReference>
<dbReference type="InterPro" id="IPR032710">
    <property type="entry name" value="NTF2-like_dom_sf"/>
</dbReference>
<dbReference type="OrthoDB" id="25872at2759"/>
<dbReference type="Gene3D" id="3.80.10.10">
    <property type="entry name" value="Ribonuclease Inhibitor"/>
    <property type="match status" value="1"/>
</dbReference>
<protein>
    <recommendedName>
        <fullName evidence="10">mRNA export factor MEX67</fullName>
    </recommendedName>
</protein>
<gene>
    <name evidence="14" type="ORF">ZYGR_0AK04720</name>
</gene>
<dbReference type="InterPro" id="IPR057125">
    <property type="entry name" value="NXF1/2/3/5-like_LRR"/>
</dbReference>
<proteinExistence type="inferred from homology"/>
<evidence type="ECO:0000256" key="5">
    <source>
        <dbReference type="ARBA" id="ARBA00022614"/>
    </source>
</evidence>
<comment type="function">
    <text evidence="9">Involved in the export of mRNA from the nucleus to the cytoplasm.</text>
</comment>
<dbReference type="GO" id="GO:0003723">
    <property type="term" value="F:RNA binding"/>
    <property type="evidence" value="ECO:0007669"/>
    <property type="project" value="TreeGrafter"/>
</dbReference>
<evidence type="ECO:0000259" key="12">
    <source>
        <dbReference type="PROSITE" id="PS50177"/>
    </source>
</evidence>
<dbReference type="PANTHER" id="PTHR10662">
    <property type="entry name" value="NUCLEAR RNA EXPORT FACTOR"/>
    <property type="match status" value="1"/>
</dbReference>
<reference evidence="14 15" key="1">
    <citation type="submission" date="2016-08" db="EMBL/GenBank/DDBJ databases">
        <title>Draft genome sequence of allopolyploid Zygosaccharomyces rouxii.</title>
        <authorList>
            <person name="Watanabe J."/>
            <person name="Uehara K."/>
            <person name="Mogi Y."/>
            <person name="Tsukioka Y."/>
        </authorList>
    </citation>
    <scope>NUCLEOTIDE SEQUENCE [LARGE SCALE GENOMIC DNA]</scope>
    <source>
        <strain evidence="14 15">NBRC 110957</strain>
    </source>
</reference>
<dbReference type="Proteomes" id="UP000187013">
    <property type="component" value="Unassembled WGS sequence"/>
</dbReference>
<feature type="domain" description="NTF2" evidence="12">
    <location>
        <begin position="281"/>
        <end position="464"/>
    </location>
</feature>
<keyword evidence="7" id="KW-0509">mRNA transport</keyword>
<dbReference type="CDD" id="cd14342">
    <property type="entry name" value="UBA_TAP-C"/>
    <property type="match status" value="1"/>
</dbReference>
<keyword evidence="8" id="KW-0539">Nucleus</keyword>
<dbReference type="SUPFAM" id="SSF52058">
    <property type="entry name" value="L domain-like"/>
    <property type="match status" value="1"/>
</dbReference>
<dbReference type="PROSITE" id="PS51281">
    <property type="entry name" value="TAP_C"/>
    <property type="match status" value="1"/>
</dbReference>
<dbReference type="InterPro" id="IPR030217">
    <property type="entry name" value="NXF_fam"/>
</dbReference>
<keyword evidence="6" id="KW-0677">Repeat</keyword>
<feature type="compositionally biased region" description="Pro residues" evidence="11">
    <location>
        <begin position="523"/>
        <end position="535"/>
    </location>
</feature>
<evidence type="ECO:0000256" key="3">
    <source>
        <dbReference type="ARBA" id="ARBA00022448"/>
    </source>
</evidence>